<dbReference type="InterPro" id="IPR029033">
    <property type="entry name" value="His_PPase_superfam"/>
</dbReference>
<dbReference type="RefSeq" id="WP_266106819.1">
    <property type="nucleotide sequence ID" value="NZ_JANIDW010000002.1"/>
</dbReference>
<dbReference type="PANTHER" id="PTHR48100">
    <property type="entry name" value="BROAD-SPECIFICITY PHOSPHATASE YOR283W-RELATED"/>
    <property type="match status" value="1"/>
</dbReference>
<reference evidence="1 2" key="1">
    <citation type="submission" date="2022-07" db="EMBL/GenBank/DDBJ databases">
        <title>Bombella genomes.</title>
        <authorList>
            <person name="Harer L."/>
            <person name="Styblova S."/>
            <person name="Ehrmann M."/>
        </authorList>
    </citation>
    <scope>NUCLEOTIDE SEQUENCE [LARGE SCALE GENOMIC DNA]</scope>
    <source>
        <strain evidence="1 2">TMW 2.2558</strain>
    </source>
</reference>
<protein>
    <submittedName>
        <fullName evidence="1">Histidine phosphatase family protein</fullName>
    </submittedName>
</protein>
<dbReference type="SUPFAM" id="SSF53254">
    <property type="entry name" value="Phosphoglycerate mutase-like"/>
    <property type="match status" value="1"/>
</dbReference>
<name>A0ABT3W629_9PROT</name>
<dbReference type="Pfam" id="PF00300">
    <property type="entry name" value="His_Phos_1"/>
    <property type="match status" value="1"/>
</dbReference>
<evidence type="ECO:0000313" key="2">
    <source>
        <dbReference type="Proteomes" id="UP001165648"/>
    </source>
</evidence>
<keyword evidence="2" id="KW-1185">Reference proteome</keyword>
<dbReference type="CDD" id="cd07067">
    <property type="entry name" value="HP_PGM_like"/>
    <property type="match status" value="1"/>
</dbReference>
<dbReference type="EMBL" id="JANIDW010000002">
    <property type="protein sequence ID" value="MCX5614527.1"/>
    <property type="molecule type" value="Genomic_DNA"/>
</dbReference>
<gene>
    <name evidence="1" type="ORF">NQF64_04625</name>
</gene>
<dbReference type="Gene3D" id="3.40.50.1240">
    <property type="entry name" value="Phosphoglycerate mutase-like"/>
    <property type="match status" value="1"/>
</dbReference>
<dbReference type="SMART" id="SM00855">
    <property type="entry name" value="PGAM"/>
    <property type="match status" value="1"/>
</dbReference>
<dbReference type="PANTHER" id="PTHR48100:SF1">
    <property type="entry name" value="HISTIDINE PHOSPHATASE FAMILY PROTEIN-RELATED"/>
    <property type="match status" value="1"/>
</dbReference>
<comment type="caution">
    <text evidence="1">The sequence shown here is derived from an EMBL/GenBank/DDBJ whole genome shotgun (WGS) entry which is preliminary data.</text>
</comment>
<dbReference type="InterPro" id="IPR050275">
    <property type="entry name" value="PGM_Phosphatase"/>
</dbReference>
<evidence type="ECO:0000313" key="1">
    <source>
        <dbReference type="EMBL" id="MCX5614527.1"/>
    </source>
</evidence>
<sequence>MPDPQEHFLDGPELPAGVTRFWLVRHAIVEAHARKTMYGSLDVPLCPHHLSNQKAAYHALARRLPRHALWFSSPLQRAQHTGHTIQQAGGFSTTMTIDPAFAEQSIGQWNGTPHADFPALLSKPTGPFWSIAADECPPEGETMLDVRHRIGHALDKLTQHHAGQDMVILSHGGAIRMALSHCLAIPAETALRFCIQNLSLTIIEHIAGQWRVVAVNELPDFGTNAA</sequence>
<dbReference type="Proteomes" id="UP001165648">
    <property type="component" value="Unassembled WGS sequence"/>
</dbReference>
<dbReference type="InterPro" id="IPR013078">
    <property type="entry name" value="His_Pase_superF_clade-1"/>
</dbReference>
<proteinExistence type="predicted"/>
<accession>A0ABT3W629</accession>
<organism evidence="1 2">
    <name type="scientific">Bombella saccharophila</name>
    <dbReference type="NCBI Taxonomy" id="2967338"/>
    <lineage>
        <taxon>Bacteria</taxon>
        <taxon>Pseudomonadati</taxon>
        <taxon>Pseudomonadota</taxon>
        <taxon>Alphaproteobacteria</taxon>
        <taxon>Acetobacterales</taxon>
        <taxon>Acetobacteraceae</taxon>
        <taxon>Bombella</taxon>
    </lineage>
</organism>